<name>A0A6V8MCT3_9BACT</name>
<evidence type="ECO:0000256" key="10">
    <source>
        <dbReference type="ARBA" id="ARBA00022763"/>
    </source>
</evidence>
<dbReference type="EC" id="2.7.7.7" evidence="16"/>
<comment type="similarity">
    <text evidence="2 16">Belongs to the DNA polymerase type-Y family.</text>
</comment>
<dbReference type="EMBL" id="BLXX01000001">
    <property type="protein sequence ID" value="GFO57798.1"/>
    <property type="molecule type" value="Genomic_DNA"/>
</dbReference>
<keyword evidence="10 16" id="KW-0227">DNA damage</keyword>
<dbReference type="FunFam" id="3.40.1170.60:FF:000001">
    <property type="entry name" value="DNA polymerase IV"/>
    <property type="match status" value="1"/>
</dbReference>
<keyword evidence="8 16" id="KW-0235">DNA replication</keyword>
<dbReference type="InterPro" id="IPR001126">
    <property type="entry name" value="UmuC"/>
</dbReference>
<reference evidence="20" key="1">
    <citation type="submission" date="2020-06" db="EMBL/GenBank/DDBJ databases">
        <title>Draft genomic sequence of Geomonas sp. Red330.</title>
        <authorList>
            <person name="Itoh H."/>
            <person name="Zhenxing X."/>
            <person name="Ushijima N."/>
            <person name="Masuda Y."/>
            <person name="Shiratori Y."/>
            <person name="Senoo K."/>
        </authorList>
    </citation>
    <scope>NUCLEOTIDE SEQUENCE [LARGE SCALE GENOMIC DNA]</scope>
    <source>
        <strain evidence="20">Red330</strain>
    </source>
</reference>
<dbReference type="InterPro" id="IPR043502">
    <property type="entry name" value="DNA/RNA_pol_sf"/>
</dbReference>
<dbReference type="InterPro" id="IPR050116">
    <property type="entry name" value="DNA_polymerase-Y"/>
</dbReference>
<feature type="active site" evidence="16">
    <location>
        <position position="137"/>
    </location>
</feature>
<keyword evidence="7 16" id="KW-0548">Nucleotidyltransferase</keyword>
<keyword evidence="12 16" id="KW-0239">DNA-directed DNA polymerase</keyword>
<evidence type="ECO:0000256" key="3">
    <source>
        <dbReference type="ARBA" id="ARBA00011245"/>
    </source>
</evidence>
<evidence type="ECO:0000259" key="18">
    <source>
        <dbReference type="PROSITE" id="PS50173"/>
    </source>
</evidence>
<evidence type="ECO:0000256" key="14">
    <source>
        <dbReference type="ARBA" id="ARBA00023204"/>
    </source>
</evidence>
<evidence type="ECO:0000256" key="16">
    <source>
        <dbReference type="HAMAP-Rule" id="MF_01113"/>
    </source>
</evidence>
<dbReference type="Gene3D" id="3.30.1490.100">
    <property type="entry name" value="DNA polymerase, Y-family, little finger domain"/>
    <property type="match status" value="1"/>
</dbReference>
<comment type="subcellular location">
    <subcellularLocation>
        <location evidence="1 16">Cytoplasm</location>
    </subcellularLocation>
</comment>
<dbReference type="GO" id="GO:0000287">
    <property type="term" value="F:magnesium ion binding"/>
    <property type="evidence" value="ECO:0007669"/>
    <property type="project" value="UniProtKB-UniRule"/>
</dbReference>
<dbReference type="GO" id="GO:0009432">
    <property type="term" value="P:SOS response"/>
    <property type="evidence" value="ECO:0007669"/>
    <property type="project" value="TreeGrafter"/>
</dbReference>
<accession>A0A6V8MCT3</accession>
<evidence type="ECO:0000256" key="9">
    <source>
        <dbReference type="ARBA" id="ARBA00022723"/>
    </source>
</evidence>
<feature type="region of interest" description="Disordered" evidence="17">
    <location>
        <begin position="1"/>
        <end position="29"/>
    </location>
</feature>
<keyword evidence="13 16" id="KW-0238">DNA-binding</keyword>
<dbReference type="Proteomes" id="UP000556026">
    <property type="component" value="Unassembled WGS sequence"/>
</dbReference>
<dbReference type="Pfam" id="PF21999">
    <property type="entry name" value="IMS_HHH_1"/>
    <property type="match status" value="1"/>
</dbReference>
<dbReference type="HAMAP" id="MF_01113">
    <property type="entry name" value="DNApol_IV"/>
    <property type="match status" value="1"/>
</dbReference>
<comment type="caution">
    <text evidence="19">The sequence shown here is derived from an EMBL/GenBank/DDBJ whole genome shotgun (WGS) entry which is preliminary data.</text>
</comment>
<feature type="site" description="Substrate discrimination" evidence="16">
    <location>
        <position position="47"/>
    </location>
</feature>
<dbReference type="NCBIfam" id="NF002677">
    <property type="entry name" value="PRK02406.1"/>
    <property type="match status" value="1"/>
</dbReference>
<proteinExistence type="inferred from homology"/>
<dbReference type="FunFam" id="3.30.1490.100:FF:000004">
    <property type="entry name" value="DNA polymerase IV"/>
    <property type="match status" value="1"/>
</dbReference>
<dbReference type="InterPro" id="IPR017961">
    <property type="entry name" value="DNA_pol_Y-fam_little_finger"/>
</dbReference>
<comment type="catalytic activity">
    <reaction evidence="15 16">
        <text>DNA(n) + a 2'-deoxyribonucleoside 5'-triphosphate = DNA(n+1) + diphosphate</text>
        <dbReference type="Rhea" id="RHEA:22508"/>
        <dbReference type="Rhea" id="RHEA-COMP:17339"/>
        <dbReference type="Rhea" id="RHEA-COMP:17340"/>
        <dbReference type="ChEBI" id="CHEBI:33019"/>
        <dbReference type="ChEBI" id="CHEBI:61560"/>
        <dbReference type="ChEBI" id="CHEBI:173112"/>
        <dbReference type="EC" id="2.7.7.7"/>
    </reaction>
</comment>
<dbReference type="PANTHER" id="PTHR11076">
    <property type="entry name" value="DNA REPAIR POLYMERASE UMUC / TRANSFERASE FAMILY MEMBER"/>
    <property type="match status" value="1"/>
</dbReference>
<dbReference type="GO" id="GO:0003887">
    <property type="term" value="F:DNA-directed DNA polymerase activity"/>
    <property type="evidence" value="ECO:0007669"/>
    <property type="project" value="UniProtKB-UniRule"/>
</dbReference>
<keyword evidence="9 16" id="KW-0479">Metal-binding</keyword>
<evidence type="ECO:0000256" key="17">
    <source>
        <dbReference type="SAM" id="MobiDB-lite"/>
    </source>
</evidence>
<dbReference type="PANTHER" id="PTHR11076:SF33">
    <property type="entry name" value="DNA POLYMERASE KAPPA"/>
    <property type="match status" value="1"/>
</dbReference>
<dbReference type="InterPro" id="IPR053848">
    <property type="entry name" value="IMS_HHH_1"/>
</dbReference>
<dbReference type="InterPro" id="IPR043128">
    <property type="entry name" value="Rev_trsase/Diguanyl_cyclase"/>
</dbReference>
<feature type="domain" description="UmuC" evidence="18">
    <location>
        <begin position="38"/>
        <end position="218"/>
    </location>
</feature>
<dbReference type="GO" id="GO:0003684">
    <property type="term" value="F:damaged DNA binding"/>
    <property type="evidence" value="ECO:0007669"/>
    <property type="project" value="InterPro"/>
</dbReference>
<evidence type="ECO:0000256" key="6">
    <source>
        <dbReference type="ARBA" id="ARBA00022679"/>
    </source>
</evidence>
<dbReference type="InterPro" id="IPR036775">
    <property type="entry name" value="DNA_pol_Y-fam_lit_finger_sf"/>
</dbReference>
<dbReference type="Gene3D" id="3.30.70.270">
    <property type="match status" value="1"/>
</dbReference>
<evidence type="ECO:0000256" key="4">
    <source>
        <dbReference type="ARBA" id="ARBA00022457"/>
    </source>
</evidence>
<dbReference type="SUPFAM" id="SSF56672">
    <property type="entry name" value="DNA/RNA polymerases"/>
    <property type="match status" value="1"/>
</dbReference>
<dbReference type="InterPro" id="IPR022880">
    <property type="entry name" value="DNApol_IV"/>
</dbReference>
<evidence type="ECO:0000256" key="7">
    <source>
        <dbReference type="ARBA" id="ARBA00022695"/>
    </source>
</evidence>
<feature type="binding site" evidence="16">
    <location>
        <position position="136"/>
    </location>
    <ligand>
        <name>Mg(2+)</name>
        <dbReference type="ChEBI" id="CHEBI:18420"/>
    </ligand>
</feature>
<evidence type="ECO:0000256" key="1">
    <source>
        <dbReference type="ARBA" id="ARBA00004496"/>
    </source>
</evidence>
<keyword evidence="14 16" id="KW-0234">DNA repair</keyword>
<feature type="region of interest" description="Disordered" evidence="17">
    <location>
        <begin position="263"/>
        <end position="287"/>
    </location>
</feature>
<evidence type="ECO:0000256" key="15">
    <source>
        <dbReference type="ARBA" id="ARBA00049244"/>
    </source>
</evidence>
<comment type="subunit">
    <text evidence="3 16">Monomer.</text>
</comment>
<dbReference type="CDD" id="cd03586">
    <property type="entry name" value="PolY_Pol_IV_kappa"/>
    <property type="match status" value="1"/>
</dbReference>
<keyword evidence="20" id="KW-1185">Reference proteome</keyword>
<dbReference type="PROSITE" id="PS50173">
    <property type="entry name" value="UMUC"/>
    <property type="match status" value="1"/>
</dbReference>
<dbReference type="Gene3D" id="3.40.1170.60">
    <property type="match status" value="1"/>
</dbReference>
<keyword evidence="11 16" id="KW-0460">Magnesium</keyword>
<sequence>MTDKHRLSPPLKGEADPVGDSSLAPEEPEQTVEAQRIILHIDMNAFFASVEQQANPELRGKPIAVIGAAKRTVITTCSYEARAFGVKTGMNAWEARQMCPQLIFVVGNNRKYTYTSTQIFNIMREYTPMVEVFSIDEAFLDATGSLSLFGSPERIAHLIKARIRHQFGLTCSIGIAPNKLLAKLASDMQKPDGLTTLTPDNTPEVLERMPIRDLCGIGAKTGKQLAALGIRTCGELGRFPVEILKRKFGVTGVRLSEMGRGIDDAPVVPEEESEEVKSVGHSTTLDRDISDPGEIRMYLLQLSEMVGRRARRYQVAGKTVTVTVRYPDFTTFSRQESRPGHTNNSDEIFQAALKILEGIELEQPIRLLGVKISNLRQQQEQLPLFAGDRKKALLASAMDQVNNRFGEFSVTFGSLLGNEGGSKVISPAWKPEGLRNVDVE</sequence>
<dbReference type="GO" id="GO:0042276">
    <property type="term" value="P:error-prone translesion synthesis"/>
    <property type="evidence" value="ECO:0007669"/>
    <property type="project" value="TreeGrafter"/>
</dbReference>
<evidence type="ECO:0000256" key="12">
    <source>
        <dbReference type="ARBA" id="ARBA00022932"/>
    </source>
</evidence>
<gene>
    <name evidence="16 19" type="primary">dinB</name>
    <name evidence="19" type="ORF">GMST_01230</name>
</gene>
<dbReference type="GO" id="GO:0005829">
    <property type="term" value="C:cytosol"/>
    <property type="evidence" value="ECO:0007669"/>
    <property type="project" value="TreeGrafter"/>
</dbReference>
<dbReference type="GO" id="GO:0006281">
    <property type="term" value="P:DNA repair"/>
    <property type="evidence" value="ECO:0007669"/>
    <property type="project" value="UniProtKB-UniRule"/>
</dbReference>
<evidence type="ECO:0000313" key="19">
    <source>
        <dbReference type="EMBL" id="GFO57798.1"/>
    </source>
</evidence>
<keyword evidence="4 16" id="KW-0515">Mutator protein</keyword>
<dbReference type="NCBIfam" id="NF002848">
    <property type="entry name" value="PRK03103.1"/>
    <property type="match status" value="1"/>
</dbReference>
<evidence type="ECO:0000256" key="8">
    <source>
        <dbReference type="ARBA" id="ARBA00022705"/>
    </source>
</evidence>
<keyword evidence="5 16" id="KW-0963">Cytoplasm</keyword>
<dbReference type="GO" id="GO:0006261">
    <property type="term" value="P:DNA-templated DNA replication"/>
    <property type="evidence" value="ECO:0007669"/>
    <property type="project" value="UniProtKB-UniRule"/>
</dbReference>
<feature type="binding site" evidence="16">
    <location>
        <position position="42"/>
    </location>
    <ligand>
        <name>Mg(2+)</name>
        <dbReference type="ChEBI" id="CHEBI:18420"/>
    </ligand>
</feature>
<dbReference type="Pfam" id="PF11799">
    <property type="entry name" value="IMS_C"/>
    <property type="match status" value="1"/>
</dbReference>
<protein>
    <recommendedName>
        <fullName evidence="16">DNA polymerase IV</fullName>
        <shortName evidence="16">Pol IV</shortName>
        <ecNumber evidence="16">2.7.7.7</ecNumber>
    </recommendedName>
</protein>
<dbReference type="Gene3D" id="1.10.150.20">
    <property type="entry name" value="5' to 3' exonuclease, C-terminal subdomain"/>
    <property type="match status" value="1"/>
</dbReference>
<evidence type="ECO:0000313" key="20">
    <source>
        <dbReference type="Proteomes" id="UP000556026"/>
    </source>
</evidence>
<organism evidence="19 20">
    <name type="scientific">Geomonas silvestris</name>
    <dbReference type="NCBI Taxonomy" id="2740184"/>
    <lineage>
        <taxon>Bacteria</taxon>
        <taxon>Pseudomonadati</taxon>
        <taxon>Thermodesulfobacteriota</taxon>
        <taxon>Desulfuromonadia</taxon>
        <taxon>Geobacterales</taxon>
        <taxon>Geobacteraceae</taxon>
        <taxon>Geomonas</taxon>
    </lineage>
</organism>
<keyword evidence="6 16" id="KW-0808">Transferase</keyword>
<comment type="function">
    <text evidence="16">Poorly processive, error-prone DNA polymerase involved in untargeted mutagenesis. Copies undamaged DNA at stalled replication forks, which arise in vivo from mismatched or misaligned primer ends. These misaligned primers can be extended by PolIV. Exhibits no 3'-5' exonuclease (proofreading) activity. May be involved in translesional synthesis, in conjunction with the beta clamp from PolIII.</text>
</comment>
<evidence type="ECO:0000256" key="13">
    <source>
        <dbReference type="ARBA" id="ARBA00023125"/>
    </source>
</evidence>
<dbReference type="Pfam" id="PF00817">
    <property type="entry name" value="IMS"/>
    <property type="match status" value="1"/>
</dbReference>
<evidence type="ECO:0000256" key="11">
    <source>
        <dbReference type="ARBA" id="ARBA00022842"/>
    </source>
</evidence>
<evidence type="ECO:0000256" key="2">
    <source>
        <dbReference type="ARBA" id="ARBA00010945"/>
    </source>
</evidence>
<dbReference type="SUPFAM" id="SSF100879">
    <property type="entry name" value="Lesion bypass DNA polymerase (Y-family), little finger domain"/>
    <property type="match status" value="1"/>
</dbReference>
<evidence type="ECO:0000256" key="5">
    <source>
        <dbReference type="ARBA" id="ARBA00022490"/>
    </source>
</evidence>
<dbReference type="AlphaFoldDB" id="A0A6V8MCT3"/>
<comment type="cofactor">
    <cofactor evidence="16">
        <name>Mg(2+)</name>
        <dbReference type="ChEBI" id="CHEBI:18420"/>
    </cofactor>
    <text evidence="16">Binds 2 magnesium ions per subunit.</text>
</comment>